<protein>
    <submittedName>
        <fullName evidence="2">Uncharacterized protein</fullName>
    </submittedName>
</protein>
<dbReference type="RefSeq" id="WP_326299557.1">
    <property type="nucleotide sequence ID" value="NZ_JAYLLH010000065.1"/>
</dbReference>
<sequence>MTGWRSQPGVVWALALILPLPTAALTDLGMLLSGQRWLDVEALFLRPLLLLPGALSFLVLCKPGIERAAHIAGYVLIGLFLLPIYTGILTKIYALVD</sequence>
<gene>
    <name evidence="2" type="ORF">VK792_19380</name>
</gene>
<dbReference type="Proteomes" id="UP001348149">
    <property type="component" value="Unassembled WGS sequence"/>
</dbReference>
<name>A0ABU6HLW4_9RHOB</name>
<keyword evidence="1" id="KW-0812">Transmembrane</keyword>
<comment type="caution">
    <text evidence="2">The sequence shown here is derived from an EMBL/GenBank/DDBJ whole genome shotgun (WGS) entry which is preliminary data.</text>
</comment>
<proteinExistence type="predicted"/>
<accession>A0ABU6HLW4</accession>
<feature type="transmembrane region" description="Helical" evidence="1">
    <location>
        <begin position="42"/>
        <end position="61"/>
    </location>
</feature>
<evidence type="ECO:0000313" key="2">
    <source>
        <dbReference type="EMBL" id="MEC3863448.1"/>
    </source>
</evidence>
<keyword evidence="1" id="KW-1133">Transmembrane helix</keyword>
<evidence type="ECO:0000256" key="1">
    <source>
        <dbReference type="SAM" id="Phobius"/>
    </source>
</evidence>
<organism evidence="2 3">
    <name type="scientific">Mesobacterium hydrothermale</name>
    <dbReference type="NCBI Taxonomy" id="3111907"/>
    <lineage>
        <taxon>Bacteria</taxon>
        <taxon>Pseudomonadati</taxon>
        <taxon>Pseudomonadota</taxon>
        <taxon>Alphaproteobacteria</taxon>
        <taxon>Rhodobacterales</taxon>
        <taxon>Roseobacteraceae</taxon>
        <taxon>Mesobacterium</taxon>
    </lineage>
</organism>
<reference evidence="2 3" key="1">
    <citation type="submission" date="2024-01" db="EMBL/GenBank/DDBJ databases">
        <title>Mesobacterium rodlantinim sp. nov., isolated from shallow sea hydrothermal systems off Kueishantao Island.</title>
        <authorList>
            <person name="Su Z."/>
            <person name="Tang K."/>
        </authorList>
    </citation>
    <scope>NUCLEOTIDE SEQUENCE [LARGE SCALE GENOMIC DNA]</scope>
    <source>
        <strain evidence="2 3">TK19101</strain>
    </source>
</reference>
<dbReference type="EMBL" id="JAYLLH010000065">
    <property type="protein sequence ID" value="MEC3863448.1"/>
    <property type="molecule type" value="Genomic_DNA"/>
</dbReference>
<feature type="transmembrane region" description="Helical" evidence="1">
    <location>
        <begin position="73"/>
        <end position="96"/>
    </location>
</feature>
<keyword evidence="3" id="KW-1185">Reference proteome</keyword>
<keyword evidence="1" id="KW-0472">Membrane</keyword>
<evidence type="ECO:0000313" key="3">
    <source>
        <dbReference type="Proteomes" id="UP001348149"/>
    </source>
</evidence>